<dbReference type="OrthoDB" id="21539at2759"/>
<evidence type="ECO:0000256" key="2">
    <source>
        <dbReference type="PROSITE-ProRule" id="PRU00869"/>
    </source>
</evidence>
<dbReference type="InterPro" id="IPR025761">
    <property type="entry name" value="FFD_box"/>
</dbReference>
<feature type="compositionally biased region" description="Gly residues" evidence="3">
    <location>
        <begin position="304"/>
        <end position="320"/>
    </location>
</feature>
<dbReference type="Gene3D" id="2.30.30.100">
    <property type="match status" value="1"/>
</dbReference>
<feature type="compositionally biased region" description="Basic residues" evidence="3">
    <location>
        <begin position="495"/>
        <end position="508"/>
    </location>
</feature>
<feature type="region of interest" description="Disordered" evidence="3">
    <location>
        <begin position="240"/>
        <end position="276"/>
    </location>
</feature>
<dbReference type="SMART" id="SM01271">
    <property type="entry name" value="LSM14"/>
    <property type="match status" value="1"/>
</dbReference>
<dbReference type="GO" id="GO:0000932">
    <property type="term" value="C:P-body"/>
    <property type="evidence" value="ECO:0007669"/>
    <property type="project" value="TreeGrafter"/>
</dbReference>
<evidence type="ECO:0000313" key="7">
    <source>
        <dbReference type="EMBL" id="KAF5361252.1"/>
    </source>
</evidence>
<dbReference type="EMBL" id="JAACJM010000041">
    <property type="protein sequence ID" value="KAF5361252.1"/>
    <property type="molecule type" value="Genomic_DNA"/>
</dbReference>
<feature type="domain" description="FFD box profile" evidence="5">
    <location>
        <begin position="400"/>
        <end position="416"/>
    </location>
</feature>
<dbReference type="GO" id="GO:0034063">
    <property type="term" value="P:stress granule assembly"/>
    <property type="evidence" value="ECO:0007669"/>
    <property type="project" value="TreeGrafter"/>
</dbReference>
<dbReference type="Proteomes" id="UP000559256">
    <property type="component" value="Unassembled WGS sequence"/>
</dbReference>
<dbReference type="AlphaFoldDB" id="A0A8H5LL57"/>
<dbReference type="GO" id="GO:0003729">
    <property type="term" value="F:mRNA binding"/>
    <property type="evidence" value="ECO:0007669"/>
    <property type="project" value="TreeGrafter"/>
</dbReference>
<feature type="domain" description="DFDF" evidence="4">
    <location>
        <begin position="322"/>
        <end position="358"/>
    </location>
</feature>
<feature type="compositionally biased region" description="Low complexity" evidence="3">
    <location>
        <begin position="240"/>
        <end position="253"/>
    </location>
</feature>
<dbReference type="PROSITE" id="PS51513">
    <property type="entry name" value="FFD"/>
    <property type="match status" value="1"/>
</dbReference>
<dbReference type="PANTHER" id="PTHR13586:SF0">
    <property type="entry name" value="TRAILER HITCH, ISOFORM H"/>
    <property type="match status" value="1"/>
</dbReference>
<feature type="compositionally biased region" description="Basic and acidic residues" evidence="3">
    <location>
        <begin position="342"/>
        <end position="365"/>
    </location>
</feature>
<organism evidence="7 8">
    <name type="scientific">Tetrapyrgos nigripes</name>
    <dbReference type="NCBI Taxonomy" id="182062"/>
    <lineage>
        <taxon>Eukaryota</taxon>
        <taxon>Fungi</taxon>
        <taxon>Dikarya</taxon>
        <taxon>Basidiomycota</taxon>
        <taxon>Agaricomycotina</taxon>
        <taxon>Agaricomycetes</taxon>
        <taxon>Agaricomycetidae</taxon>
        <taxon>Agaricales</taxon>
        <taxon>Marasmiineae</taxon>
        <taxon>Marasmiaceae</taxon>
        <taxon>Tetrapyrgos</taxon>
    </lineage>
</organism>
<keyword evidence="8" id="KW-1185">Reference proteome</keyword>
<feature type="domain" description="TFG box profile" evidence="6">
    <location>
        <begin position="451"/>
        <end position="471"/>
    </location>
</feature>
<dbReference type="PANTHER" id="PTHR13586">
    <property type="entry name" value="SCD6 PROTEIN-RELATED"/>
    <property type="match status" value="1"/>
</dbReference>
<name>A0A8H5LL57_9AGAR</name>
<proteinExistence type="predicted"/>
<evidence type="ECO:0000256" key="1">
    <source>
        <dbReference type="PROSITE-ProRule" id="PRU00846"/>
    </source>
</evidence>
<feature type="compositionally biased region" description="Basic and acidic residues" evidence="3">
    <location>
        <begin position="450"/>
        <end position="463"/>
    </location>
</feature>
<evidence type="ECO:0000259" key="4">
    <source>
        <dbReference type="PROSITE" id="PS51512"/>
    </source>
</evidence>
<dbReference type="SMART" id="SM01199">
    <property type="entry name" value="FDF"/>
    <property type="match status" value="1"/>
</dbReference>
<dbReference type="SUPFAM" id="SSF50182">
    <property type="entry name" value="Sm-like ribonucleoproteins"/>
    <property type="match status" value="1"/>
</dbReference>
<dbReference type="InterPro" id="IPR025762">
    <property type="entry name" value="DFDF"/>
</dbReference>
<evidence type="ECO:0000259" key="5">
    <source>
        <dbReference type="PROSITE" id="PS51513"/>
    </source>
</evidence>
<dbReference type="PROSITE" id="PS51512">
    <property type="entry name" value="DFDF"/>
    <property type="match status" value="1"/>
</dbReference>
<feature type="region of interest" description="Disordered" evidence="3">
    <location>
        <begin position="297"/>
        <end position="476"/>
    </location>
</feature>
<sequence>MAMSFIGKPISLISHSDVRYRGILAGIDPAASTIQLSRVYSMGTESRSWFNLEGTRGAELDDGLSAQVTRWLVWFRAANFRVGREPYDARCLVEVSSVIWPDTIHRVPLALVYSWKASAFRVTPRLVGVPVTASYSCRPLFRFSPQQPPAEFIPPVQEPYEYIIFRASEVKDLAVDEPTPSRSVHDDPAVLGVCVVLLFHPICSFASSAPAPAPVQSYPYAAASPNLAYAQQQQRTAAAVAQAQAQAQGQPQAINNTGGGRNPQQPPRRANGAGANNVNVNSAAASLETVERALGDLRVSNQGQGQGGAGGRGGRRGGGPKPATTQISIPTTDFDFQSSNAKFDKKSGATESAGGKKDKDNKAQGDDEVETNPSENGEGESKDKDQDANGTGSGKVTESVAYNPTRSFFDELTPGPANEPSSRGGRGRRGGGGAGSGPGGAGGYSGMSGNERRNRREEEREKNVATFGEPGGVGLMGPGAYVGGWGGYGYGRRGHGGRGGHGGRRGRGMPHTNTVGVGARS</sequence>
<feature type="short sequence motif" description="FFD box" evidence="1">
    <location>
        <begin position="400"/>
        <end position="416"/>
    </location>
</feature>
<feature type="short sequence motif" description="TFG box" evidence="2">
    <location>
        <begin position="451"/>
        <end position="471"/>
    </location>
</feature>
<protein>
    <submittedName>
        <fullName evidence="7">Uncharacterized protein</fullName>
    </submittedName>
</protein>
<dbReference type="Pfam" id="PF12701">
    <property type="entry name" value="LSM14"/>
    <property type="match status" value="1"/>
</dbReference>
<feature type="compositionally biased region" description="Polar residues" evidence="3">
    <location>
        <begin position="323"/>
        <end position="341"/>
    </location>
</feature>
<evidence type="ECO:0000259" key="6">
    <source>
        <dbReference type="PROSITE" id="PS51536"/>
    </source>
</evidence>
<feature type="compositionally biased region" description="Gly residues" evidence="3">
    <location>
        <begin position="430"/>
        <end position="446"/>
    </location>
</feature>
<reference evidence="7 8" key="1">
    <citation type="journal article" date="2020" name="ISME J.">
        <title>Uncovering the hidden diversity of litter-decomposition mechanisms in mushroom-forming fungi.</title>
        <authorList>
            <person name="Floudas D."/>
            <person name="Bentzer J."/>
            <person name="Ahren D."/>
            <person name="Johansson T."/>
            <person name="Persson P."/>
            <person name="Tunlid A."/>
        </authorList>
    </citation>
    <scope>NUCLEOTIDE SEQUENCE [LARGE SCALE GENOMIC DNA]</scope>
    <source>
        <strain evidence="7 8">CBS 291.85</strain>
    </source>
</reference>
<evidence type="ECO:0000256" key="3">
    <source>
        <dbReference type="SAM" id="MobiDB-lite"/>
    </source>
</evidence>
<dbReference type="InterPro" id="IPR010920">
    <property type="entry name" value="LSM_dom_sf"/>
</dbReference>
<gene>
    <name evidence="7" type="ORF">D9758_010305</name>
</gene>
<dbReference type="InterPro" id="IPR025768">
    <property type="entry name" value="TFG_box"/>
</dbReference>
<dbReference type="GO" id="GO:0033962">
    <property type="term" value="P:P-body assembly"/>
    <property type="evidence" value="ECO:0007669"/>
    <property type="project" value="TreeGrafter"/>
</dbReference>
<feature type="compositionally biased region" description="Polar residues" evidence="3">
    <location>
        <begin position="388"/>
        <end position="406"/>
    </location>
</feature>
<feature type="region of interest" description="Disordered" evidence="3">
    <location>
        <begin position="495"/>
        <end position="521"/>
    </location>
</feature>
<dbReference type="InterPro" id="IPR025609">
    <property type="entry name" value="Lsm14-like_N"/>
</dbReference>
<comment type="caution">
    <text evidence="7">The sequence shown here is derived from an EMBL/GenBank/DDBJ whole genome shotgun (WGS) entry which is preliminary data.</text>
</comment>
<dbReference type="InterPro" id="IPR019050">
    <property type="entry name" value="FDF_dom"/>
</dbReference>
<evidence type="ECO:0000313" key="8">
    <source>
        <dbReference type="Proteomes" id="UP000559256"/>
    </source>
</evidence>
<dbReference type="PROSITE" id="PS51536">
    <property type="entry name" value="TFG"/>
    <property type="match status" value="1"/>
</dbReference>
<accession>A0A8H5LL57</accession>